<dbReference type="AlphaFoldDB" id="X1JN59"/>
<dbReference type="SUPFAM" id="SSF51161">
    <property type="entry name" value="Trimeric LpxA-like enzymes"/>
    <property type="match status" value="1"/>
</dbReference>
<evidence type="ECO:0000256" key="1">
    <source>
        <dbReference type="ARBA" id="ARBA00022516"/>
    </source>
</evidence>
<proteinExistence type="predicted"/>
<dbReference type="InterPro" id="IPR011004">
    <property type="entry name" value="Trimer_LpxA-like_sf"/>
</dbReference>
<keyword evidence="4" id="KW-0443">Lipid metabolism</keyword>
<accession>X1JN59</accession>
<keyword evidence="1" id="KW-0444">Lipid biosynthesis</keyword>
<dbReference type="NCBIfam" id="TIGR01853">
    <property type="entry name" value="lipid_A_lpxD"/>
    <property type="match status" value="1"/>
</dbReference>
<dbReference type="PANTHER" id="PTHR43378">
    <property type="entry name" value="UDP-3-O-ACYLGLUCOSAMINE N-ACYLTRANSFERASE"/>
    <property type="match status" value="1"/>
</dbReference>
<dbReference type="GO" id="GO:0009245">
    <property type="term" value="P:lipid A biosynthetic process"/>
    <property type="evidence" value="ECO:0007669"/>
    <property type="project" value="UniProtKB-KW"/>
</dbReference>
<dbReference type="CDD" id="cd03352">
    <property type="entry name" value="LbH_LpxD"/>
    <property type="match status" value="1"/>
</dbReference>
<protein>
    <recommendedName>
        <fullName evidence="7">UDP-3-O-[3-hydroxymyristoyl] glucosamine N-acyltransferase non-repeat region domain-containing protein</fullName>
    </recommendedName>
</protein>
<evidence type="ECO:0000256" key="4">
    <source>
        <dbReference type="ARBA" id="ARBA00023098"/>
    </source>
</evidence>
<sequence>AEKQSPKLVYVSGSASVDPSSILLPFTYVGPEVRIGPDCLIGPNATIHARSKIGARVKIGAGSVIGSEGFGYVKNPDGSYKHVPHLGRVVIEEDVEIAAGVCIDRGTVSQTVIGKGTKIDNLVHIAHNVRVGKNCLIIGQCGIAGSSVLGNKVVLAGQVGVKDHVHIGEGAVVLAKSAVFKNIGAGEVVSGIPARPHRLTLRAQARLFRDDPSKDN</sequence>
<reference evidence="6" key="1">
    <citation type="journal article" date="2014" name="Front. Microbiol.">
        <title>High frequency of phylogenetically diverse reductive dehalogenase-homologous genes in deep subseafloor sedimentary metagenomes.</title>
        <authorList>
            <person name="Kawai M."/>
            <person name="Futagami T."/>
            <person name="Toyoda A."/>
            <person name="Takaki Y."/>
            <person name="Nishi S."/>
            <person name="Hori S."/>
            <person name="Arai W."/>
            <person name="Tsubouchi T."/>
            <person name="Morono Y."/>
            <person name="Uchiyama I."/>
            <person name="Ito T."/>
            <person name="Fujiyama A."/>
            <person name="Inagaki F."/>
            <person name="Takami H."/>
        </authorList>
    </citation>
    <scope>NUCLEOTIDE SEQUENCE</scope>
    <source>
        <strain evidence="6">Expedition CK06-06</strain>
    </source>
</reference>
<dbReference type="GO" id="GO:0016410">
    <property type="term" value="F:N-acyltransferase activity"/>
    <property type="evidence" value="ECO:0007669"/>
    <property type="project" value="InterPro"/>
</dbReference>
<dbReference type="InterPro" id="IPR007691">
    <property type="entry name" value="LpxD"/>
</dbReference>
<comment type="caution">
    <text evidence="6">The sequence shown here is derived from an EMBL/GenBank/DDBJ whole genome shotgun (WGS) entry which is preliminary data.</text>
</comment>
<evidence type="ECO:0000256" key="3">
    <source>
        <dbReference type="ARBA" id="ARBA00022679"/>
    </source>
</evidence>
<dbReference type="Pfam" id="PF00132">
    <property type="entry name" value="Hexapep"/>
    <property type="match status" value="2"/>
</dbReference>
<evidence type="ECO:0008006" key="7">
    <source>
        <dbReference type="Google" id="ProtNLM"/>
    </source>
</evidence>
<feature type="non-terminal residue" evidence="6">
    <location>
        <position position="1"/>
    </location>
</feature>
<dbReference type="PANTHER" id="PTHR43378:SF2">
    <property type="entry name" value="UDP-3-O-ACYLGLUCOSAMINE N-ACYLTRANSFERASE 1, MITOCHONDRIAL-RELATED"/>
    <property type="match status" value="1"/>
</dbReference>
<dbReference type="InterPro" id="IPR001451">
    <property type="entry name" value="Hexapep"/>
</dbReference>
<evidence type="ECO:0000256" key="5">
    <source>
        <dbReference type="ARBA" id="ARBA00023315"/>
    </source>
</evidence>
<keyword evidence="3" id="KW-0808">Transferase</keyword>
<keyword evidence="5" id="KW-0012">Acyltransferase</keyword>
<keyword evidence="2" id="KW-0441">Lipid A biosynthesis</keyword>
<dbReference type="GO" id="GO:0016020">
    <property type="term" value="C:membrane"/>
    <property type="evidence" value="ECO:0007669"/>
    <property type="project" value="GOC"/>
</dbReference>
<dbReference type="Gene3D" id="2.160.10.10">
    <property type="entry name" value="Hexapeptide repeat proteins"/>
    <property type="match status" value="1"/>
</dbReference>
<gene>
    <name evidence="6" type="ORF">S03H2_61354</name>
</gene>
<name>X1JN59_9ZZZZ</name>
<organism evidence="6">
    <name type="scientific">marine sediment metagenome</name>
    <dbReference type="NCBI Taxonomy" id="412755"/>
    <lineage>
        <taxon>unclassified sequences</taxon>
        <taxon>metagenomes</taxon>
        <taxon>ecological metagenomes</taxon>
    </lineage>
</organism>
<dbReference type="NCBIfam" id="NF002060">
    <property type="entry name" value="PRK00892.1"/>
    <property type="match status" value="1"/>
</dbReference>
<dbReference type="EMBL" id="BARU01039601">
    <property type="protein sequence ID" value="GAH82895.1"/>
    <property type="molecule type" value="Genomic_DNA"/>
</dbReference>
<evidence type="ECO:0000256" key="2">
    <source>
        <dbReference type="ARBA" id="ARBA00022556"/>
    </source>
</evidence>
<evidence type="ECO:0000313" key="6">
    <source>
        <dbReference type="EMBL" id="GAH82895.1"/>
    </source>
</evidence>